<dbReference type="GO" id="GO:0003677">
    <property type="term" value="F:DNA binding"/>
    <property type="evidence" value="ECO:0007669"/>
    <property type="project" value="UniProtKB-KW"/>
</dbReference>
<keyword evidence="4" id="KW-0238">DNA-binding</keyword>
<evidence type="ECO:0000313" key="10">
    <source>
        <dbReference type="Proteomes" id="UP000199513"/>
    </source>
</evidence>
<keyword evidence="5" id="KW-0804">Transcription</keyword>
<dbReference type="EMBL" id="FONY01000024">
    <property type="protein sequence ID" value="SFF29642.1"/>
    <property type="molecule type" value="Genomic_DNA"/>
</dbReference>
<dbReference type="RefSeq" id="WP_245764062.1">
    <property type="nucleotide sequence ID" value="NZ_FONY01000024.1"/>
</dbReference>
<dbReference type="Gene3D" id="1.10.10.10">
    <property type="entry name" value="Winged helix-like DNA-binding domain superfamily/Winged helix DNA-binding domain"/>
    <property type="match status" value="1"/>
</dbReference>
<keyword evidence="6" id="KW-1133">Transmembrane helix</keyword>
<dbReference type="InterPro" id="IPR013325">
    <property type="entry name" value="RNA_pol_sigma_r2"/>
</dbReference>
<evidence type="ECO:0000256" key="1">
    <source>
        <dbReference type="ARBA" id="ARBA00010641"/>
    </source>
</evidence>
<dbReference type="InterPro" id="IPR007627">
    <property type="entry name" value="RNA_pol_sigma70_r2"/>
</dbReference>
<feature type="transmembrane region" description="Helical" evidence="6">
    <location>
        <begin position="202"/>
        <end position="220"/>
    </location>
</feature>
<dbReference type="AlphaFoldDB" id="A0A1I2HIW1"/>
<keyword evidence="10" id="KW-1185">Reference proteome</keyword>
<keyword evidence="3" id="KW-0731">Sigma factor</keyword>
<dbReference type="Pfam" id="PF08281">
    <property type="entry name" value="Sigma70_r4_2"/>
    <property type="match status" value="1"/>
</dbReference>
<accession>A0A1I2HIW1</accession>
<sequence>MMLKKLFHKPITDEELIRRYQETGELVWVADLYQRYVSMIFGVCMKYLKEEEESKDLAMQIFEKLADKLKNSEVHHFKSWLHVIVKNHCLMYLRSQKNKNEKTVPLHERFQSEEDSEEDNFGENLTSTMENTLSWNPSDEDLLEQNLSLLEKGIAHLPVEQKVCIELFYLKEKCYKEVSEITGYELSKVKSYIQNGKRNLKIYLEKLIVACFGLVAYYFWL</sequence>
<keyword evidence="6" id="KW-0472">Membrane</keyword>
<keyword evidence="2" id="KW-0805">Transcription regulation</keyword>
<evidence type="ECO:0000256" key="4">
    <source>
        <dbReference type="ARBA" id="ARBA00023125"/>
    </source>
</evidence>
<evidence type="ECO:0000256" key="5">
    <source>
        <dbReference type="ARBA" id="ARBA00023163"/>
    </source>
</evidence>
<protein>
    <submittedName>
        <fullName evidence="9">RNA polymerase sigma-70 factor, ECF subfamily</fullName>
    </submittedName>
</protein>
<feature type="domain" description="RNA polymerase sigma-70 region 2" evidence="7">
    <location>
        <begin position="32"/>
        <end position="97"/>
    </location>
</feature>
<dbReference type="InterPro" id="IPR013249">
    <property type="entry name" value="RNA_pol_sigma70_r4_t2"/>
</dbReference>
<evidence type="ECO:0000313" key="9">
    <source>
        <dbReference type="EMBL" id="SFF29642.1"/>
    </source>
</evidence>
<keyword evidence="6" id="KW-0812">Transmembrane</keyword>
<dbReference type="PANTHER" id="PTHR43133">
    <property type="entry name" value="RNA POLYMERASE ECF-TYPE SIGMA FACTO"/>
    <property type="match status" value="1"/>
</dbReference>
<dbReference type="STRING" id="1003.SAMN04488541_102435"/>
<proteinExistence type="inferred from homology"/>
<evidence type="ECO:0000256" key="3">
    <source>
        <dbReference type="ARBA" id="ARBA00023082"/>
    </source>
</evidence>
<organism evidence="9 10">
    <name type="scientific">Thermoflexibacter ruber</name>
    <dbReference type="NCBI Taxonomy" id="1003"/>
    <lineage>
        <taxon>Bacteria</taxon>
        <taxon>Pseudomonadati</taxon>
        <taxon>Bacteroidota</taxon>
        <taxon>Cytophagia</taxon>
        <taxon>Cytophagales</taxon>
        <taxon>Thermoflexibacteraceae</taxon>
        <taxon>Thermoflexibacter</taxon>
    </lineage>
</organism>
<dbReference type="SUPFAM" id="SSF88659">
    <property type="entry name" value="Sigma3 and sigma4 domains of RNA polymerase sigma factors"/>
    <property type="match status" value="1"/>
</dbReference>
<dbReference type="Gene3D" id="1.10.1740.10">
    <property type="match status" value="1"/>
</dbReference>
<dbReference type="InterPro" id="IPR039425">
    <property type="entry name" value="RNA_pol_sigma-70-like"/>
</dbReference>
<name>A0A1I2HIW1_9BACT</name>
<dbReference type="InterPro" id="IPR036388">
    <property type="entry name" value="WH-like_DNA-bd_sf"/>
</dbReference>
<feature type="domain" description="RNA polymerase sigma factor 70 region 4 type 2" evidence="8">
    <location>
        <begin position="150"/>
        <end position="200"/>
    </location>
</feature>
<dbReference type="NCBIfam" id="TIGR02937">
    <property type="entry name" value="sigma70-ECF"/>
    <property type="match status" value="1"/>
</dbReference>
<comment type="similarity">
    <text evidence="1">Belongs to the sigma-70 factor family. ECF subfamily.</text>
</comment>
<gene>
    <name evidence="9" type="ORF">SAMN04488541_102435</name>
</gene>
<evidence type="ECO:0000259" key="7">
    <source>
        <dbReference type="Pfam" id="PF04542"/>
    </source>
</evidence>
<evidence type="ECO:0000259" key="8">
    <source>
        <dbReference type="Pfam" id="PF08281"/>
    </source>
</evidence>
<dbReference type="PANTHER" id="PTHR43133:SF8">
    <property type="entry name" value="RNA POLYMERASE SIGMA FACTOR HI_1459-RELATED"/>
    <property type="match status" value="1"/>
</dbReference>
<dbReference type="SUPFAM" id="SSF88946">
    <property type="entry name" value="Sigma2 domain of RNA polymerase sigma factors"/>
    <property type="match status" value="1"/>
</dbReference>
<dbReference type="Proteomes" id="UP000199513">
    <property type="component" value="Unassembled WGS sequence"/>
</dbReference>
<dbReference type="Pfam" id="PF04542">
    <property type="entry name" value="Sigma70_r2"/>
    <property type="match status" value="1"/>
</dbReference>
<dbReference type="InterPro" id="IPR013324">
    <property type="entry name" value="RNA_pol_sigma_r3/r4-like"/>
</dbReference>
<dbReference type="GO" id="GO:0006352">
    <property type="term" value="P:DNA-templated transcription initiation"/>
    <property type="evidence" value="ECO:0007669"/>
    <property type="project" value="InterPro"/>
</dbReference>
<evidence type="ECO:0000256" key="6">
    <source>
        <dbReference type="SAM" id="Phobius"/>
    </source>
</evidence>
<reference evidence="10" key="1">
    <citation type="submission" date="2016-10" db="EMBL/GenBank/DDBJ databases">
        <authorList>
            <person name="Varghese N."/>
            <person name="Submissions S."/>
        </authorList>
    </citation>
    <scope>NUCLEOTIDE SEQUENCE [LARGE SCALE GENOMIC DNA]</scope>
    <source>
        <strain>GEY</strain>
        <strain evidence="10">DSM 9560</strain>
    </source>
</reference>
<evidence type="ECO:0000256" key="2">
    <source>
        <dbReference type="ARBA" id="ARBA00023015"/>
    </source>
</evidence>
<dbReference type="InterPro" id="IPR014284">
    <property type="entry name" value="RNA_pol_sigma-70_dom"/>
</dbReference>
<dbReference type="GO" id="GO:0016987">
    <property type="term" value="F:sigma factor activity"/>
    <property type="evidence" value="ECO:0007669"/>
    <property type="project" value="UniProtKB-KW"/>
</dbReference>